<dbReference type="AlphaFoldDB" id="A0A5C2SHZ4"/>
<sequence>MSSIRIESRNGLSSVYDYFDSNPRMYGTVRSLSISPASTEMNPQSLLEAVQVKLLSRLPNLQRYSLVQHSSESSDMQSHGISFHPITLIGIRLYLHVDELSLGPLTFRAPAELARLLIALPQLRVLVCTGLKFVDQRGIVDTATGMMRFRDKCRELCEVTIKETTDVLNVRLLTCMAFSALQVLRCNLDVSSNSSEDEYDALDLSELKALRVLEFMTSQDSGRAVAAKLGQIIRILVTLPHNALRELMITFTCLFRNMSYLVQAWGHEDVVE</sequence>
<gene>
    <name evidence="1" type="ORF">L227DRAFT_608686</name>
</gene>
<evidence type="ECO:0000313" key="2">
    <source>
        <dbReference type="Proteomes" id="UP000313359"/>
    </source>
</evidence>
<proteinExistence type="predicted"/>
<accession>A0A5C2SHZ4</accession>
<dbReference type="Proteomes" id="UP000313359">
    <property type="component" value="Unassembled WGS sequence"/>
</dbReference>
<reference evidence="1" key="1">
    <citation type="journal article" date="2018" name="Genome Biol. Evol.">
        <title>Genomics and development of Lentinus tigrinus, a white-rot wood-decaying mushroom with dimorphic fruiting bodies.</title>
        <authorList>
            <person name="Wu B."/>
            <person name="Xu Z."/>
            <person name="Knudson A."/>
            <person name="Carlson A."/>
            <person name="Chen N."/>
            <person name="Kovaka S."/>
            <person name="LaButti K."/>
            <person name="Lipzen A."/>
            <person name="Pennachio C."/>
            <person name="Riley R."/>
            <person name="Schakwitz W."/>
            <person name="Umezawa K."/>
            <person name="Ohm R.A."/>
            <person name="Grigoriev I.V."/>
            <person name="Nagy L.G."/>
            <person name="Gibbons J."/>
            <person name="Hibbett D."/>
        </authorList>
    </citation>
    <scope>NUCLEOTIDE SEQUENCE [LARGE SCALE GENOMIC DNA]</scope>
    <source>
        <strain evidence="1">ALCF2SS1-6</strain>
    </source>
</reference>
<dbReference type="EMBL" id="ML122256">
    <property type="protein sequence ID" value="RPD63445.1"/>
    <property type="molecule type" value="Genomic_DNA"/>
</dbReference>
<protein>
    <submittedName>
        <fullName evidence="1">Uncharacterized protein</fullName>
    </submittedName>
</protein>
<organism evidence="1 2">
    <name type="scientific">Lentinus tigrinus ALCF2SS1-6</name>
    <dbReference type="NCBI Taxonomy" id="1328759"/>
    <lineage>
        <taxon>Eukaryota</taxon>
        <taxon>Fungi</taxon>
        <taxon>Dikarya</taxon>
        <taxon>Basidiomycota</taxon>
        <taxon>Agaricomycotina</taxon>
        <taxon>Agaricomycetes</taxon>
        <taxon>Polyporales</taxon>
        <taxon>Polyporaceae</taxon>
        <taxon>Lentinus</taxon>
    </lineage>
</organism>
<keyword evidence="2" id="KW-1185">Reference proteome</keyword>
<dbReference type="OrthoDB" id="2798901at2759"/>
<name>A0A5C2SHZ4_9APHY</name>
<evidence type="ECO:0000313" key="1">
    <source>
        <dbReference type="EMBL" id="RPD63445.1"/>
    </source>
</evidence>